<feature type="compositionally biased region" description="Polar residues" evidence="1">
    <location>
        <begin position="48"/>
        <end position="69"/>
    </location>
</feature>
<dbReference type="AlphaFoldDB" id="A0A0E0BGU4"/>
<dbReference type="HOGENOM" id="CLU_2007478_0_0_1"/>
<dbReference type="Gramene" id="OGLUM11G06820.1">
    <property type="protein sequence ID" value="OGLUM11G06820.1"/>
    <property type="gene ID" value="OGLUM11G06820"/>
</dbReference>
<reference evidence="2" key="2">
    <citation type="submission" date="2018-05" db="EMBL/GenBank/DDBJ databases">
        <title>OgluRS3 (Oryza glumaepatula Reference Sequence Version 3).</title>
        <authorList>
            <person name="Zhang J."/>
            <person name="Kudrna D."/>
            <person name="Lee S."/>
            <person name="Talag J."/>
            <person name="Welchert J."/>
            <person name="Wing R.A."/>
        </authorList>
    </citation>
    <scope>NUCLEOTIDE SEQUENCE [LARGE SCALE GENOMIC DNA]</scope>
</reference>
<evidence type="ECO:0000256" key="1">
    <source>
        <dbReference type="SAM" id="MobiDB-lite"/>
    </source>
</evidence>
<keyword evidence="3" id="KW-1185">Reference proteome</keyword>
<dbReference type="EnsemblPlants" id="OGLUM11G06820.1">
    <property type="protein sequence ID" value="OGLUM11G06820.1"/>
    <property type="gene ID" value="OGLUM11G06820"/>
</dbReference>
<proteinExistence type="predicted"/>
<feature type="compositionally biased region" description="Basic and acidic residues" evidence="1">
    <location>
        <begin position="24"/>
        <end position="47"/>
    </location>
</feature>
<evidence type="ECO:0000313" key="2">
    <source>
        <dbReference type="EnsemblPlants" id="OGLUM11G06820.1"/>
    </source>
</evidence>
<name>A0A0E0BGU4_9ORYZ</name>
<reference evidence="2" key="1">
    <citation type="submission" date="2015-04" db="UniProtKB">
        <authorList>
            <consortium name="EnsemblPlants"/>
        </authorList>
    </citation>
    <scope>IDENTIFICATION</scope>
</reference>
<dbReference type="Proteomes" id="UP000026961">
    <property type="component" value="Chromosome 11"/>
</dbReference>
<accession>A0A0E0BGU4</accession>
<feature type="region of interest" description="Disordered" evidence="1">
    <location>
        <begin position="1"/>
        <end position="81"/>
    </location>
</feature>
<organism evidence="2">
    <name type="scientific">Oryza glumipatula</name>
    <dbReference type="NCBI Taxonomy" id="40148"/>
    <lineage>
        <taxon>Eukaryota</taxon>
        <taxon>Viridiplantae</taxon>
        <taxon>Streptophyta</taxon>
        <taxon>Embryophyta</taxon>
        <taxon>Tracheophyta</taxon>
        <taxon>Spermatophyta</taxon>
        <taxon>Magnoliopsida</taxon>
        <taxon>Liliopsida</taxon>
        <taxon>Poales</taxon>
        <taxon>Poaceae</taxon>
        <taxon>BOP clade</taxon>
        <taxon>Oryzoideae</taxon>
        <taxon>Oryzeae</taxon>
        <taxon>Oryzinae</taxon>
        <taxon>Oryza</taxon>
    </lineage>
</organism>
<evidence type="ECO:0000313" key="3">
    <source>
        <dbReference type="Proteomes" id="UP000026961"/>
    </source>
</evidence>
<protein>
    <submittedName>
        <fullName evidence="2">Uncharacterized protein</fullName>
    </submittedName>
</protein>
<sequence length="124" mass="13572">MRRQWRRRQPAVVGWRLKPAAVEKGGRRDARRERGGETEKGERRDKGSGSNPGAGTEQAQPGLATTNPVNDDGDAYESVAVAPTNRTKANAAGHTACPKYWACCYLSNKKPEPLLDNQANLNLE</sequence>